<dbReference type="AlphaFoldDB" id="A0A9N8HW19"/>
<keyword evidence="2" id="KW-1185">Reference proteome</keyword>
<evidence type="ECO:0000313" key="1">
    <source>
        <dbReference type="EMBL" id="CAB9529418.1"/>
    </source>
</evidence>
<evidence type="ECO:0000313" key="2">
    <source>
        <dbReference type="Proteomes" id="UP001153069"/>
    </source>
</evidence>
<name>A0A9N8HW19_9STRA</name>
<sequence>MIQSNLGEETTCICELFSHRSSIQLLARKPLRRYPLQSLLSRQGSSFLLEKHNNGTIVPGSTRYRVPIGPLPPPDPTTSTLYGLDRIHPLIGRSSCRFIHTGMVPSIQTTTGFCRNTSVLKKKPYGQQQQHVIALLFTVVAVAVVNYCRLSGCTSFDRLRVVVLLTGKIRTALLLFVADAVRWLVVNSSCSVVVAVVSL</sequence>
<dbReference type="Proteomes" id="UP001153069">
    <property type="component" value="Unassembled WGS sequence"/>
</dbReference>
<accession>A0A9N8HW19</accession>
<organism evidence="1 2">
    <name type="scientific">Seminavis robusta</name>
    <dbReference type="NCBI Taxonomy" id="568900"/>
    <lineage>
        <taxon>Eukaryota</taxon>
        <taxon>Sar</taxon>
        <taxon>Stramenopiles</taxon>
        <taxon>Ochrophyta</taxon>
        <taxon>Bacillariophyta</taxon>
        <taxon>Bacillariophyceae</taxon>
        <taxon>Bacillariophycidae</taxon>
        <taxon>Naviculales</taxon>
        <taxon>Naviculaceae</taxon>
        <taxon>Seminavis</taxon>
    </lineage>
</organism>
<proteinExistence type="predicted"/>
<reference evidence="1" key="1">
    <citation type="submission" date="2020-06" db="EMBL/GenBank/DDBJ databases">
        <authorList>
            <consortium name="Plant Systems Biology data submission"/>
        </authorList>
    </citation>
    <scope>NUCLEOTIDE SEQUENCE</scope>
    <source>
        <strain evidence="1">D6</strain>
    </source>
</reference>
<dbReference type="EMBL" id="CAICTM010002496">
    <property type="protein sequence ID" value="CAB9529418.1"/>
    <property type="molecule type" value="Genomic_DNA"/>
</dbReference>
<comment type="caution">
    <text evidence="1">The sequence shown here is derived from an EMBL/GenBank/DDBJ whole genome shotgun (WGS) entry which is preliminary data.</text>
</comment>
<gene>
    <name evidence="1" type="ORF">SEMRO_2498_G329372.1</name>
</gene>
<protein>
    <submittedName>
        <fullName evidence="1">Uncharacterized protein</fullName>
    </submittedName>
</protein>